<keyword evidence="1" id="KW-0175">Coiled coil</keyword>
<evidence type="ECO:0000313" key="5">
    <source>
        <dbReference type="Proteomes" id="UP000054097"/>
    </source>
</evidence>
<dbReference type="Gene3D" id="3.10.110.10">
    <property type="entry name" value="Ubiquitin Conjugating Enzyme"/>
    <property type="match status" value="1"/>
</dbReference>
<protein>
    <recommendedName>
        <fullName evidence="3">RWD domain-containing protein</fullName>
    </recommendedName>
</protein>
<dbReference type="SUPFAM" id="SSF54495">
    <property type="entry name" value="UBC-like"/>
    <property type="match status" value="1"/>
</dbReference>
<dbReference type="AlphaFoldDB" id="A0A0C2WD68"/>
<sequence length="247" mass="28582">MSEEVLIEEFEVLESIYADEMTKVSDRELSIVVEPEEPVSGMRDFKICMNVIYPPEYPDVYPEVSLEAHEEGDEATELTTEETEKLLSGLEEVGNENTGMAMTFTLVTHLREQLTTILQARAEKIQQEEMEKERRAIEEARTKGTPVTQASFLKWRATFAMEEAEKKKREDDEKMKGWSMKEREEARRVTARLTGRQLFERGTQIEDASLFEEGTESVDVTQFEREDREAALQREEEANRVHLSDSD</sequence>
<dbReference type="InterPro" id="IPR006575">
    <property type="entry name" value="RWD_dom"/>
</dbReference>
<evidence type="ECO:0000256" key="2">
    <source>
        <dbReference type="SAM" id="MobiDB-lite"/>
    </source>
</evidence>
<organism evidence="4 5">
    <name type="scientific">Serendipita vermifera MAFF 305830</name>
    <dbReference type="NCBI Taxonomy" id="933852"/>
    <lineage>
        <taxon>Eukaryota</taxon>
        <taxon>Fungi</taxon>
        <taxon>Dikarya</taxon>
        <taxon>Basidiomycota</taxon>
        <taxon>Agaricomycotina</taxon>
        <taxon>Agaricomycetes</taxon>
        <taxon>Sebacinales</taxon>
        <taxon>Serendipitaceae</taxon>
        <taxon>Serendipita</taxon>
    </lineage>
</organism>
<feature type="region of interest" description="Disordered" evidence="2">
    <location>
        <begin position="198"/>
        <end position="223"/>
    </location>
</feature>
<feature type="coiled-coil region" evidence="1">
    <location>
        <begin position="120"/>
        <end position="181"/>
    </location>
</feature>
<evidence type="ECO:0000259" key="3">
    <source>
        <dbReference type="PROSITE" id="PS50908"/>
    </source>
</evidence>
<gene>
    <name evidence="4" type="ORF">M408DRAFT_317654</name>
</gene>
<name>A0A0C2WD68_SERVB</name>
<dbReference type="SMART" id="SM00591">
    <property type="entry name" value="RWD"/>
    <property type="match status" value="1"/>
</dbReference>
<keyword evidence="5" id="KW-1185">Reference proteome</keyword>
<dbReference type="HOGENOM" id="CLU_084528_1_0_1"/>
<dbReference type="EMBL" id="KN824324">
    <property type="protein sequence ID" value="KIM24428.1"/>
    <property type="molecule type" value="Genomic_DNA"/>
</dbReference>
<dbReference type="PANTHER" id="PTHR12292">
    <property type="entry name" value="RWD DOMAIN-CONTAINING PROTEIN"/>
    <property type="match status" value="1"/>
</dbReference>
<proteinExistence type="predicted"/>
<dbReference type="PROSITE" id="PS50908">
    <property type="entry name" value="RWD"/>
    <property type="match status" value="1"/>
</dbReference>
<dbReference type="InterPro" id="IPR032378">
    <property type="entry name" value="ZC3H15/TMA46_C"/>
</dbReference>
<dbReference type="InterPro" id="IPR016135">
    <property type="entry name" value="UBQ-conjugating_enzyme/RWD"/>
</dbReference>
<dbReference type="Pfam" id="PF05773">
    <property type="entry name" value="RWD"/>
    <property type="match status" value="1"/>
</dbReference>
<dbReference type="Proteomes" id="UP000054097">
    <property type="component" value="Unassembled WGS sequence"/>
</dbReference>
<evidence type="ECO:0000313" key="4">
    <source>
        <dbReference type="EMBL" id="KIM24428.1"/>
    </source>
</evidence>
<feature type="region of interest" description="Disordered" evidence="2">
    <location>
        <begin position="228"/>
        <end position="247"/>
    </location>
</feature>
<dbReference type="InterPro" id="IPR040213">
    <property type="entry name" value="GIR2-like"/>
</dbReference>
<evidence type="ECO:0000256" key="1">
    <source>
        <dbReference type="SAM" id="Coils"/>
    </source>
</evidence>
<dbReference type="STRING" id="933852.A0A0C2WD68"/>
<feature type="domain" description="RWD" evidence="3">
    <location>
        <begin position="8"/>
        <end position="117"/>
    </location>
</feature>
<reference evidence="4 5" key="1">
    <citation type="submission" date="2014-04" db="EMBL/GenBank/DDBJ databases">
        <authorList>
            <consortium name="DOE Joint Genome Institute"/>
            <person name="Kuo A."/>
            <person name="Zuccaro A."/>
            <person name="Kohler A."/>
            <person name="Nagy L.G."/>
            <person name="Floudas D."/>
            <person name="Copeland A."/>
            <person name="Barry K.W."/>
            <person name="Cichocki N."/>
            <person name="Veneault-Fourrey C."/>
            <person name="LaButti K."/>
            <person name="Lindquist E.A."/>
            <person name="Lipzen A."/>
            <person name="Lundell T."/>
            <person name="Morin E."/>
            <person name="Murat C."/>
            <person name="Sun H."/>
            <person name="Tunlid A."/>
            <person name="Henrissat B."/>
            <person name="Grigoriev I.V."/>
            <person name="Hibbett D.S."/>
            <person name="Martin F."/>
            <person name="Nordberg H.P."/>
            <person name="Cantor M.N."/>
            <person name="Hua S.X."/>
        </authorList>
    </citation>
    <scope>NUCLEOTIDE SEQUENCE [LARGE SCALE GENOMIC DNA]</scope>
    <source>
        <strain evidence="4 5">MAFF 305830</strain>
    </source>
</reference>
<reference evidence="5" key="2">
    <citation type="submission" date="2015-01" db="EMBL/GenBank/DDBJ databases">
        <title>Evolutionary Origins and Diversification of the Mycorrhizal Mutualists.</title>
        <authorList>
            <consortium name="DOE Joint Genome Institute"/>
            <consortium name="Mycorrhizal Genomics Consortium"/>
            <person name="Kohler A."/>
            <person name="Kuo A."/>
            <person name="Nagy L.G."/>
            <person name="Floudas D."/>
            <person name="Copeland A."/>
            <person name="Barry K.W."/>
            <person name="Cichocki N."/>
            <person name="Veneault-Fourrey C."/>
            <person name="LaButti K."/>
            <person name="Lindquist E.A."/>
            <person name="Lipzen A."/>
            <person name="Lundell T."/>
            <person name="Morin E."/>
            <person name="Murat C."/>
            <person name="Riley R."/>
            <person name="Ohm R."/>
            <person name="Sun H."/>
            <person name="Tunlid A."/>
            <person name="Henrissat B."/>
            <person name="Grigoriev I.V."/>
            <person name="Hibbett D.S."/>
            <person name="Martin F."/>
        </authorList>
    </citation>
    <scope>NUCLEOTIDE SEQUENCE [LARGE SCALE GENOMIC DNA]</scope>
    <source>
        <strain evidence="5">MAFF 305830</strain>
    </source>
</reference>
<dbReference type="OrthoDB" id="277175at2759"/>
<dbReference type="Pfam" id="PF16543">
    <property type="entry name" value="DFRP_C"/>
    <property type="match status" value="1"/>
</dbReference>
<accession>A0A0C2WD68</accession>